<organism evidence="4 5">
    <name type="scientific">Neocallimastix californiae</name>
    <dbReference type="NCBI Taxonomy" id="1754190"/>
    <lineage>
        <taxon>Eukaryota</taxon>
        <taxon>Fungi</taxon>
        <taxon>Fungi incertae sedis</taxon>
        <taxon>Chytridiomycota</taxon>
        <taxon>Chytridiomycota incertae sedis</taxon>
        <taxon>Neocallimastigomycetes</taxon>
        <taxon>Neocallimastigales</taxon>
        <taxon>Neocallimastigaceae</taxon>
        <taxon>Neocallimastix</taxon>
    </lineage>
</organism>
<evidence type="ECO:0000256" key="1">
    <source>
        <dbReference type="SAM" id="MobiDB-lite"/>
    </source>
</evidence>
<feature type="domain" description="PH" evidence="2">
    <location>
        <begin position="783"/>
        <end position="901"/>
    </location>
</feature>
<evidence type="ECO:0000259" key="3">
    <source>
        <dbReference type="PROSITE" id="PS50190"/>
    </source>
</evidence>
<feature type="domain" description="SEC7" evidence="3">
    <location>
        <begin position="213"/>
        <end position="408"/>
    </location>
</feature>
<feature type="compositionally biased region" description="Basic and acidic residues" evidence="1">
    <location>
        <begin position="96"/>
        <end position="120"/>
    </location>
</feature>
<dbReference type="Proteomes" id="UP000193920">
    <property type="component" value="Unassembled WGS sequence"/>
</dbReference>
<protein>
    <recommendedName>
        <fullName evidence="6">SEC7 domain-containing protein</fullName>
    </recommendedName>
</protein>
<feature type="compositionally biased region" description="Low complexity" evidence="1">
    <location>
        <begin position="1004"/>
        <end position="1016"/>
    </location>
</feature>
<evidence type="ECO:0000313" key="4">
    <source>
        <dbReference type="EMBL" id="ORY82734.1"/>
    </source>
</evidence>
<dbReference type="SUPFAM" id="SSF48425">
    <property type="entry name" value="Sec7 domain"/>
    <property type="match status" value="1"/>
</dbReference>
<dbReference type="InterPro" id="IPR023394">
    <property type="entry name" value="Sec7_C_sf"/>
</dbReference>
<dbReference type="Pfam" id="PF00169">
    <property type="entry name" value="PH"/>
    <property type="match status" value="1"/>
</dbReference>
<evidence type="ECO:0000313" key="5">
    <source>
        <dbReference type="Proteomes" id="UP000193920"/>
    </source>
</evidence>
<dbReference type="SUPFAM" id="SSF50729">
    <property type="entry name" value="PH domain-like"/>
    <property type="match status" value="1"/>
</dbReference>
<dbReference type="PANTHER" id="PTHR10663:SF402">
    <property type="entry name" value="MIP16918P"/>
    <property type="match status" value="1"/>
</dbReference>
<reference evidence="4 5" key="1">
    <citation type="submission" date="2016-08" db="EMBL/GenBank/DDBJ databases">
        <title>A Parts List for Fungal Cellulosomes Revealed by Comparative Genomics.</title>
        <authorList>
            <consortium name="DOE Joint Genome Institute"/>
            <person name="Haitjema C.H."/>
            <person name="Gilmore S.P."/>
            <person name="Henske J.K."/>
            <person name="Solomon K.V."/>
            <person name="De Groot R."/>
            <person name="Kuo A."/>
            <person name="Mondo S.J."/>
            <person name="Salamov A.A."/>
            <person name="Labutti K."/>
            <person name="Zhao Z."/>
            <person name="Chiniquy J."/>
            <person name="Barry K."/>
            <person name="Brewer H.M."/>
            <person name="Purvine S.O."/>
            <person name="Wright A.T."/>
            <person name="Boxma B."/>
            <person name="Van Alen T."/>
            <person name="Hackstein J.H."/>
            <person name="Baker S.E."/>
            <person name="Grigoriev I.V."/>
            <person name="O'Malley M.A."/>
        </authorList>
    </citation>
    <scope>NUCLEOTIDE SEQUENCE [LARGE SCALE GENOMIC DNA]</scope>
    <source>
        <strain evidence="4 5">G1</strain>
    </source>
</reference>
<dbReference type="InterPro" id="IPR035999">
    <property type="entry name" value="Sec7_dom_sf"/>
</dbReference>
<feature type="region of interest" description="Disordered" evidence="1">
    <location>
        <begin position="1003"/>
        <end position="1039"/>
    </location>
</feature>
<evidence type="ECO:0000259" key="2">
    <source>
        <dbReference type="PROSITE" id="PS50003"/>
    </source>
</evidence>
<dbReference type="PROSITE" id="PS50190">
    <property type="entry name" value="SEC7"/>
    <property type="match status" value="1"/>
</dbReference>
<dbReference type="EMBL" id="MCOG01000008">
    <property type="protein sequence ID" value="ORY82734.1"/>
    <property type="molecule type" value="Genomic_DNA"/>
</dbReference>
<dbReference type="InterPro" id="IPR000904">
    <property type="entry name" value="Sec7_dom"/>
</dbReference>
<gene>
    <name evidence="4" type="ORF">LY90DRAFT_663911</name>
</gene>
<dbReference type="Pfam" id="PF01369">
    <property type="entry name" value="Sec7"/>
    <property type="match status" value="1"/>
</dbReference>
<feature type="region of interest" description="Disordered" evidence="1">
    <location>
        <begin position="80"/>
        <end position="131"/>
    </location>
</feature>
<feature type="region of interest" description="Disordered" evidence="1">
    <location>
        <begin position="1275"/>
        <end position="1304"/>
    </location>
</feature>
<feature type="compositionally biased region" description="Basic and acidic residues" evidence="1">
    <location>
        <begin position="1017"/>
        <end position="1033"/>
    </location>
</feature>
<dbReference type="SMART" id="SM00222">
    <property type="entry name" value="Sec7"/>
    <property type="match status" value="1"/>
</dbReference>
<feature type="region of interest" description="Disordered" evidence="1">
    <location>
        <begin position="559"/>
        <end position="583"/>
    </location>
</feature>
<dbReference type="InterPro" id="IPR001849">
    <property type="entry name" value="PH_domain"/>
</dbReference>
<dbReference type="PANTHER" id="PTHR10663">
    <property type="entry name" value="GUANYL-NUCLEOTIDE EXCHANGE FACTOR"/>
    <property type="match status" value="1"/>
</dbReference>
<keyword evidence="5" id="KW-1185">Reference proteome</keyword>
<feature type="compositionally biased region" description="Low complexity" evidence="1">
    <location>
        <begin position="1275"/>
        <end position="1287"/>
    </location>
</feature>
<feature type="compositionally biased region" description="Low complexity" evidence="1">
    <location>
        <begin position="121"/>
        <end position="131"/>
    </location>
</feature>
<comment type="caution">
    <text evidence="4">The sequence shown here is derived from an EMBL/GenBank/DDBJ whole genome shotgun (WGS) entry which is preliminary data.</text>
</comment>
<dbReference type="STRING" id="1754190.A0A1Y2FH56"/>
<dbReference type="SMART" id="SM00233">
    <property type="entry name" value="PH"/>
    <property type="match status" value="1"/>
</dbReference>
<dbReference type="PROSITE" id="PS50003">
    <property type="entry name" value="PH_DOMAIN"/>
    <property type="match status" value="1"/>
</dbReference>
<dbReference type="Gene3D" id="2.30.29.30">
    <property type="entry name" value="Pleckstrin-homology domain (PH domain)/Phosphotyrosine-binding domain (PTB)"/>
    <property type="match status" value="1"/>
</dbReference>
<dbReference type="OrthoDB" id="2157641at2759"/>
<dbReference type="GO" id="GO:0032012">
    <property type="term" value="P:regulation of ARF protein signal transduction"/>
    <property type="evidence" value="ECO:0007669"/>
    <property type="project" value="InterPro"/>
</dbReference>
<evidence type="ECO:0008006" key="6">
    <source>
        <dbReference type="Google" id="ProtNLM"/>
    </source>
</evidence>
<feature type="region of interest" description="Disordered" evidence="1">
    <location>
        <begin position="1348"/>
        <end position="1368"/>
    </location>
</feature>
<name>A0A1Y2FH56_9FUNG</name>
<feature type="compositionally biased region" description="Polar residues" evidence="1">
    <location>
        <begin position="1288"/>
        <end position="1299"/>
    </location>
</feature>
<dbReference type="InterPro" id="IPR011993">
    <property type="entry name" value="PH-like_dom_sf"/>
</dbReference>
<proteinExistence type="predicted"/>
<sequence length="1368" mass="157894">MSELTIIHDNEKKNIESNSVDIDIEEIDKRTDGSNSIVDIFDILNNYEKHYKISEKSYNNYTVEGKDSSNNNFSLKILKTDSKNDDNKNSYNSKNNEIKINESKKKDESEERDGSKEITSKDINNNDNNNINNNIIVNTISETNETFLLSDSQNDNSNKITVNSNGENKVEFSIDKNNINAKSENAIWQHSNDINIHTKEISLDNNPSVTYNQIKKNTLKKEEMFKCNSLSHLEKQLDTTSPILPASNISPEDIKPYSTETPSEFLQRLKQYTPEYEIFKYVSKGTPFYLKILNTLMENISFHKVSIDRALRIFLLNYSLPVESQEIDRVIKALADKYYKDNPEIYPSSDYPYILAYSLIMLNTDLHNPKVKSKITVKQFISNVEHSEIKYYIPKEILEIIYDNIKNSEFINLNQSSPTPPTLKKKGSVLQRSLSILQRRSLSSSSSSNFHLDKQEKQIYNISKFENNYDVALDLEYSISSLSNIKIELSSYLYIDTPNLYDLSVITDGFPSKNNSNESLHQLNPIESPSKTYQNSPLSLNSQLYNFYTTEGLNNDDLLNITEENSGNKKSSKNNSRDELDFKIEDTNTNVEYQPKPKKSIDNSDLEQIIIKSRFNELTEKPEKKKKGLLNYTLGRKQQHLFEKGSFLSIIDSKISSSLTAIDDYNQRSLANYVDLKSTQNMLLSTAKINNNRCDNTNNENSLNDTNNCINKEISIKHEEIDSRCNIDCNYIENNLNNSISLNESINKKNIQCQNVQMNSKMNMNKVDKNQNISKLVLQLKEGKMKKGTFCDKTGKNVWNGKLSTYWVVLCEDRLILFSNWKWFLNNNKSDRQKKDQSTIINVPKVSYIIPITNCVCVYSKFEFKERNIFHICFDKKDIIFEVDTKESMIEWMNSINFLSSFITANLNPLKCSKNIKSSDCITNSISNLEKELDLALNISNEDIDDKDTEDDYLFVSSINEKTKDSINEKTNDSINEKINHSINEKTNDSINEKTNDSVNEKVNNSIKDGDNINNNNKKDSESSINDDNERSENYGNNEENIIDNNCKKCENINNEKGILDLKESVIYSPYNINYIEFENDNLLEYYIKDVIEKYEMKNTEYLNVIHENKKLYNQYIVLLPISKTAKQKFSEQLTKIIRQIRKNKIMYERYCCYIYFLKNCFEVDVTSNSNIYREIDSDLNDISELDTLNNNESQENEITRTDNDNNNTTVNNINNCNITDFDNNNNKRIDNNYENEDGSYNNLDSNELNKIEYCKNKENNNIKASTTINSICSNTSTSTTSTNTITKNNAYNSTSPSHNTKEDKNEFNTLKEDFVDKNDNLNISDSSNSTIKKSNMCDEQKNYSNLSINSNPNNNNDCSNSNIIINS</sequence>
<dbReference type="GO" id="GO:0005085">
    <property type="term" value="F:guanyl-nucleotide exchange factor activity"/>
    <property type="evidence" value="ECO:0007669"/>
    <property type="project" value="InterPro"/>
</dbReference>
<feature type="region of interest" description="Disordered" evidence="1">
    <location>
        <begin position="516"/>
        <end position="535"/>
    </location>
</feature>
<accession>A0A1Y2FH56</accession>
<dbReference type="Gene3D" id="1.10.1000.11">
    <property type="entry name" value="Arf Nucleotide-binding Site Opener,domain 2"/>
    <property type="match status" value="1"/>
</dbReference>